<protein>
    <submittedName>
        <fullName evidence="1">Uncharacterized protein</fullName>
    </submittedName>
</protein>
<sequence length="48" mass="5420">VHHDIAHASSAGNGPCRLYFFCHWNFCLAIVAQCYGCEFAYASIYQHP</sequence>
<proteinExistence type="predicted"/>
<gene>
    <name evidence="1" type="ORF">BN1723_010696</name>
</gene>
<accession>A0A0G4L0J1</accession>
<feature type="non-terminal residue" evidence="1">
    <location>
        <position position="1"/>
    </location>
</feature>
<dbReference type="EMBL" id="CVQI01006113">
    <property type="protein sequence ID" value="CRK15529.1"/>
    <property type="molecule type" value="Genomic_DNA"/>
</dbReference>
<evidence type="ECO:0000313" key="1">
    <source>
        <dbReference type="EMBL" id="CRK15529.1"/>
    </source>
</evidence>
<name>A0A0G4L0J1_VERLO</name>
<dbReference type="Proteomes" id="UP000045706">
    <property type="component" value="Unassembled WGS sequence"/>
</dbReference>
<evidence type="ECO:0000313" key="2">
    <source>
        <dbReference type="Proteomes" id="UP000045706"/>
    </source>
</evidence>
<organism evidence="1 2">
    <name type="scientific">Verticillium longisporum</name>
    <name type="common">Verticillium dahliae var. longisporum</name>
    <dbReference type="NCBI Taxonomy" id="100787"/>
    <lineage>
        <taxon>Eukaryota</taxon>
        <taxon>Fungi</taxon>
        <taxon>Dikarya</taxon>
        <taxon>Ascomycota</taxon>
        <taxon>Pezizomycotina</taxon>
        <taxon>Sordariomycetes</taxon>
        <taxon>Hypocreomycetidae</taxon>
        <taxon>Glomerellales</taxon>
        <taxon>Plectosphaerellaceae</taxon>
        <taxon>Verticillium</taxon>
    </lineage>
</organism>
<reference evidence="2" key="1">
    <citation type="submission" date="2015-05" db="EMBL/GenBank/DDBJ databases">
        <authorList>
            <person name="Fogelqvist Johan"/>
        </authorList>
    </citation>
    <scope>NUCLEOTIDE SEQUENCE [LARGE SCALE GENOMIC DNA]</scope>
</reference>
<dbReference type="AlphaFoldDB" id="A0A0G4L0J1"/>